<dbReference type="SMART" id="SM00342">
    <property type="entry name" value="HTH_ARAC"/>
    <property type="match status" value="1"/>
</dbReference>
<keyword evidence="3" id="KW-0804">Transcription</keyword>
<name>A0ABQ3UGU5_9CHLR</name>
<evidence type="ECO:0000256" key="1">
    <source>
        <dbReference type="ARBA" id="ARBA00023015"/>
    </source>
</evidence>
<evidence type="ECO:0000313" key="5">
    <source>
        <dbReference type="EMBL" id="GHO51930.1"/>
    </source>
</evidence>
<keyword evidence="6" id="KW-1185">Reference proteome</keyword>
<comment type="caution">
    <text evidence="5">The sequence shown here is derived from an EMBL/GenBank/DDBJ whole genome shotgun (WGS) entry which is preliminary data.</text>
</comment>
<dbReference type="InterPro" id="IPR018060">
    <property type="entry name" value="HTH_AraC"/>
</dbReference>
<evidence type="ECO:0000256" key="2">
    <source>
        <dbReference type="ARBA" id="ARBA00023125"/>
    </source>
</evidence>
<proteinExistence type="predicted"/>
<dbReference type="PANTHER" id="PTHR47504">
    <property type="entry name" value="RIGHT ORIGIN-BINDING PROTEIN"/>
    <property type="match status" value="1"/>
</dbReference>
<gene>
    <name evidence="5" type="ORF">KSB_04050</name>
</gene>
<dbReference type="SUPFAM" id="SSF55136">
    <property type="entry name" value="Probable bacterial effector-binding domain"/>
    <property type="match status" value="1"/>
</dbReference>
<dbReference type="RefSeq" id="WP_201368892.1">
    <property type="nucleotide sequence ID" value="NZ_BNJG01000001.1"/>
</dbReference>
<dbReference type="PANTHER" id="PTHR47504:SF5">
    <property type="entry name" value="RIGHT ORIGIN-BINDING PROTEIN"/>
    <property type="match status" value="1"/>
</dbReference>
<sequence>MDYRMCIQRSIDYIEEHLRACITVDELAQIAGFSTYHYYRIFNAYVGVPVVEYIRRRRLAYAAAELTHGKRILDIATDYGFDTYNGFAKAFRKTYGCSPEQYRSHVSGQLPQKVNLLLFQEYNIAGGIVVEPKIISKPTAKVAGYELKTTCLEGKNLQEIPAFWSAMTPEKFATLHKTFPVVHHNELGICYPPDSVTGEFSYVIAVEVENYDGIPADMFRGEVPEANYAVFTVPPVENIGPEFSDAIQGTWKYIMTTWFPESGYEFAEGKADYELYYDATKVEIYIPIKKKA</sequence>
<dbReference type="SUPFAM" id="SSF46689">
    <property type="entry name" value="Homeodomain-like"/>
    <property type="match status" value="2"/>
</dbReference>
<dbReference type="Pfam" id="PF14526">
    <property type="entry name" value="Cass2"/>
    <property type="match status" value="1"/>
</dbReference>
<feature type="domain" description="HTH araC/xylS-type" evidence="4">
    <location>
        <begin position="8"/>
        <end position="105"/>
    </location>
</feature>
<dbReference type="Gene3D" id="3.20.80.10">
    <property type="entry name" value="Regulatory factor, effector binding domain"/>
    <property type="match status" value="1"/>
</dbReference>
<keyword evidence="1" id="KW-0805">Transcription regulation</keyword>
<dbReference type="InterPro" id="IPR029441">
    <property type="entry name" value="Cass2"/>
</dbReference>
<evidence type="ECO:0000313" key="6">
    <source>
        <dbReference type="Proteomes" id="UP000654345"/>
    </source>
</evidence>
<dbReference type="Gene3D" id="1.10.10.60">
    <property type="entry name" value="Homeodomain-like"/>
    <property type="match status" value="2"/>
</dbReference>
<evidence type="ECO:0000259" key="4">
    <source>
        <dbReference type="PROSITE" id="PS01124"/>
    </source>
</evidence>
<accession>A0ABQ3UGU5</accession>
<dbReference type="InterPro" id="IPR009057">
    <property type="entry name" value="Homeodomain-like_sf"/>
</dbReference>
<dbReference type="PROSITE" id="PS00041">
    <property type="entry name" value="HTH_ARAC_FAMILY_1"/>
    <property type="match status" value="1"/>
</dbReference>
<dbReference type="PROSITE" id="PS01124">
    <property type="entry name" value="HTH_ARAC_FAMILY_2"/>
    <property type="match status" value="1"/>
</dbReference>
<keyword evidence="2" id="KW-0238">DNA-binding</keyword>
<dbReference type="InterPro" id="IPR010499">
    <property type="entry name" value="AraC_E-bd"/>
</dbReference>
<dbReference type="InterPro" id="IPR011256">
    <property type="entry name" value="Reg_factor_effector_dom_sf"/>
</dbReference>
<dbReference type="Proteomes" id="UP000654345">
    <property type="component" value="Unassembled WGS sequence"/>
</dbReference>
<organism evidence="5 6">
    <name type="scientific">Ktedonobacter robiniae</name>
    <dbReference type="NCBI Taxonomy" id="2778365"/>
    <lineage>
        <taxon>Bacteria</taxon>
        <taxon>Bacillati</taxon>
        <taxon>Chloroflexota</taxon>
        <taxon>Ktedonobacteria</taxon>
        <taxon>Ktedonobacterales</taxon>
        <taxon>Ktedonobacteraceae</taxon>
        <taxon>Ktedonobacter</taxon>
    </lineage>
</organism>
<dbReference type="Pfam" id="PF12833">
    <property type="entry name" value="HTH_18"/>
    <property type="match status" value="1"/>
</dbReference>
<protein>
    <submittedName>
        <fullName evidence="5">AraC family transcriptional regulator</fullName>
    </submittedName>
</protein>
<dbReference type="InterPro" id="IPR020449">
    <property type="entry name" value="Tscrpt_reg_AraC-type_HTH"/>
</dbReference>
<reference evidence="5 6" key="1">
    <citation type="journal article" date="2021" name="Int. J. Syst. Evol. Microbiol.">
        <title>Reticulibacter mediterranei gen. nov., sp. nov., within the new family Reticulibacteraceae fam. nov., and Ktedonospora formicarum gen. nov., sp. nov., Ktedonobacter robiniae sp. nov., Dictyobacter formicarum sp. nov. and Dictyobacter arantiisoli sp. nov., belonging to the class Ktedonobacteria.</title>
        <authorList>
            <person name="Yabe S."/>
            <person name="Zheng Y."/>
            <person name="Wang C.M."/>
            <person name="Sakai Y."/>
            <person name="Abe K."/>
            <person name="Yokota A."/>
            <person name="Donadio S."/>
            <person name="Cavaletti L."/>
            <person name="Monciardini P."/>
        </authorList>
    </citation>
    <scope>NUCLEOTIDE SEQUENCE [LARGE SCALE GENOMIC DNA]</scope>
    <source>
        <strain evidence="5 6">SOSP1-30</strain>
    </source>
</reference>
<evidence type="ECO:0000256" key="3">
    <source>
        <dbReference type="ARBA" id="ARBA00023163"/>
    </source>
</evidence>
<dbReference type="EMBL" id="BNJG01000001">
    <property type="protein sequence ID" value="GHO51930.1"/>
    <property type="molecule type" value="Genomic_DNA"/>
</dbReference>
<dbReference type="PRINTS" id="PR00032">
    <property type="entry name" value="HTHARAC"/>
</dbReference>
<dbReference type="SMART" id="SM00871">
    <property type="entry name" value="AraC_E_bind"/>
    <property type="match status" value="1"/>
</dbReference>
<dbReference type="InterPro" id="IPR050959">
    <property type="entry name" value="MarA-like"/>
</dbReference>
<dbReference type="InterPro" id="IPR018062">
    <property type="entry name" value="HTH_AraC-typ_CS"/>
</dbReference>